<gene>
    <name evidence="1" type="ORF">SAMN05444165_2412</name>
</gene>
<organism evidence="1 2">
    <name type="scientific">Paraburkholderia phenazinium</name>
    <dbReference type="NCBI Taxonomy" id="60549"/>
    <lineage>
        <taxon>Bacteria</taxon>
        <taxon>Pseudomonadati</taxon>
        <taxon>Pseudomonadota</taxon>
        <taxon>Betaproteobacteria</taxon>
        <taxon>Burkholderiales</taxon>
        <taxon>Burkholderiaceae</taxon>
        <taxon>Paraburkholderia</taxon>
    </lineage>
</organism>
<reference evidence="1 2" key="1">
    <citation type="submission" date="2016-11" db="EMBL/GenBank/DDBJ databases">
        <authorList>
            <person name="Jaros S."/>
            <person name="Januszkiewicz K."/>
            <person name="Wedrychowicz H."/>
        </authorList>
    </citation>
    <scope>NUCLEOTIDE SEQUENCE [LARGE SCALE GENOMIC DNA]</scope>
    <source>
        <strain evidence="1 2">GAS95</strain>
    </source>
</reference>
<accession>A0A1N6IRI9</accession>
<name>A0A1N6IRI9_9BURK</name>
<protein>
    <submittedName>
        <fullName evidence="1">Uncharacterized protein</fullName>
    </submittedName>
</protein>
<dbReference type="Proteomes" id="UP000185151">
    <property type="component" value="Unassembled WGS sequence"/>
</dbReference>
<evidence type="ECO:0000313" key="2">
    <source>
        <dbReference type="Proteomes" id="UP000185151"/>
    </source>
</evidence>
<dbReference type="AlphaFoldDB" id="A0A1N6IRI9"/>
<evidence type="ECO:0000313" key="1">
    <source>
        <dbReference type="EMBL" id="SIO34626.1"/>
    </source>
</evidence>
<keyword evidence="2" id="KW-1185">Reference proteome</keyword>
<sequence length="97" mass="10799">MGPFSQADEHFVKDVVEALLERRRINCNRSIGRSPVIPRWEDDVSPTLFLSSAGIKQATGRTPLRGSVYGSLEKKLAELLEFNKPDMAACPEPGRDE</sequence>
<dbReference type="RefSeq" id="WP_074295865.1">
    <property type="nucleotide sequence ID" value="NZ_FSRU01000001.1"/>
</dbReference>
<proteinExistence type="predicted"/>
<dbReference type="EMBL" id="FSRU01000001">
    <property type="protein sequence ID" value="SIO34626.1"/>
    <property type="molecule type" value="Genomic_DNA"/>
</dbReference>